<organism evidence="1 2">
    <name type="scientific">Phytophthora palmivora</name>
    <dbReference type="NCBI Taxonomy" id="4796"/>
    <lineage>
        <taxon>Eukaryota</taxon>
        <taxon>Sar</taxon>
        <taxon>Stramenopiles</taxon>
        <taxon>Oomycota</taxon>
        <taxon>Peronosporomycetes</taxon>
        <taxon>Peronosporales</taxon>
        <taxon>Peronosporaceae</taxon>
        <taxon>Phytophthora</taxon>
    </lineage>
</organism>
<comment type="caution">
    <text evidence="1">The sequence shown here is derived from an EMBL/GenBank/DDBJ whole genome shotgun (WGS) entry which is preliminary data.</text>
</comment>
<protein>
    <submittedName>
        <fullName evidence="1">Uncharacterized protein</fullName>
    </submittedName>
</protein>
<name>A0A2P4Y3J6_9STRA</name>
<proteinExistence type="predicted"/>
<keyword evidence="2" id="KW-1185">Reference proteome</keyword>
<dbReference type="OrthoDB" id="122523at2759"/>
<reference evidence="1 2" key="1">
    <citation type="journal article" date="2017" name="Genome Biol. Evol.">
        <title>Phytophthora megakarya and P. palmivora, closely related causal agents of cacao black pod rot, underwent increases in genome sizes and gene numbers by different mechanisms.</title>
        <authorList>
            <person name="Ali S.S."/>
            <person name="Shao J."/>
            <person name="Lary D.J."/>
            <person name="Kronmiller B."/>
            <person name="Shen D."/>
            <person name="Strem M.D."/>
            <person name="Amoako-Attah I."/>
            <person name="Akrofi A.Y."/>
            <person name="Begoude B.A."/>
            <person name="Ten Hoopen G.M."/>
            <person name="Coulibaly K."/>
            <person name="Kebe B.I."/>
            <person name="Melnick R.L."/>
            <person name="Guiltinan M.J."/>
            <person name="Tyler B.M."/>
            <person name="Meinhardt L.W."/>
            <person name="Bailey B.A."/>
        </authorList>
    </citation>
    <scope>NUCLEOTIDE SEQUENCE [LARGE SCALE GENOMIC DNA]</scope>
    <source>
        <strain evidence="2">sbr112.9</strain>
    </source>
</reference>
<evidence type="ECO:0000313" key="1">
    <source>
        <dbReference type="EMBL" id="POM72395.1"/>
    </source>
</evidence>
<evidence type="ECO:0000313" key="2">
    <source>
        <dbReference type="Proteomes" id="UP000237271"/>
    </source>
</evidence>
<sequence length="76" mass="8793">MLRKNWAEYMLQQLRNSRSSVPFKLKAPTRHEFIGWTKAAWKSLSITVVLTGFRIVQYTPRSNFSGTSRSGPKQGY</sequence>
<dbReference type="EMBL" id="NCKW01005846">
    <property type="protein sequence ID" value="POM72395.1"/>
    <property type="molecule type" value="Genomic_DNA"/>
</dbReference>
<dbReference type="AlphaFoldDB" id="A0A2P4Y3J6"/>
<accession>A0A2P4Y3J6</accession>
<dbReference type="Proteomes" id="UP000237271">
    <property type="component" value="Unassembled WGS sequence"/>
</dbReference>
<gene>
    <name evidence="1" type="ORF">PHPALM_10891</name>
</gene>